<dbReference type="OrthoDB" id="652634at2"/>
<feature type="domain" description="KANL3/Tex30 alpha/beta hydrolase-like" evidence="1">
    <location>
        <begin position="34"/>
        <end position="229"/>
    </location>
</feature>
<accession>A0A1I7MXX1</accession>
<dbReference type="AlphaFoldDB" id="A0A1I7MXX1"/>
<organism evidence="2 3">
    <name type="scientific">Hyphomicrobium facile</name>
    <dbReference type="NCBI Taxonomy" id="51670"/>
    <lineage>
        <taxon>Bacteria</taxon>
        <taxon>Pseudomonadati</taxon>
        <taxon>Pseudomonadota</taxon>
        <taxon>Alphaproteobacteria</taxon>
        <taxon>Hyphomicrobiales</taxon>
        <taxon>Hyphomicrobiaceae</taxon>
        <taxon>Hyphomicrobium</taxon>
    </lineage>
</organism>
<proteinExistence type="predicted"/>
<dbReference type="InterPro" id="IPR029058">
    <property type="entry name" value="AB_hydrolase_fold"/>
</dbReference>
<dbReference type="InterPro" id="IPR046879">
    <property type="entry name" value="KANL3/Tex30_Abhydrolase"/>
</dbReference>
<evidence type="ECO:0000259" key="1">
    <source>
        <dbReference type="Pfam" id="PF20408"/>
    </source>
</evidence>
<dbReference type="PANTHER" id="PTHR13136:SF11">
    <property type="entry name" value="TESTIS-EXPRESSED PROTEIN 30"/>
    <property type="match status" value="1"/>
</dbReference>
<protein>
    <recommendedName>
        <fullName evidence="1">KANL3/Tex30 alpha/beta hydrolase-like domain-containing protein</fullName>
    </recommendedName>
</protein>
<dbReference type="STRING" id="51670.SAMN04488557_0696"/>
<dbReference type="Proteomes" id="UP000199423">
    <property type="component" value="Unassembled WGS sequence"/>
</dbReference>
<gene>
    <name evidence="2" type="ORF">SAMN04488557_0696</name>
</gene>
<name>A0A1I7MXX1_9HYPH</name>
<dbReference type="Gene3D" id="3.40.50.1820">
    <property type="entry name" value="alpha/beta hydrolase"/>
    <property type="match status" value="1"/>
</dbReference>
<keyword evidence="3" id="KW-1185">Reference proteome</keyword>
<dbReference type="SUPFAM" id="SSF53474">
    <property type="entry name" value="alpha/beta-Hydrolases"/>
    <property type="match status" value="1"/>
</dbReference>
<dbReference type="RefSeq" id="WP_143111317.1">
    <property type="nucleotide sequence ID" value="NZ_FPCH01000001.1"/>
</dbReference>
<sequence>MKRLQKVTEPVSAEATTKATPAFRIDCGPSAAESRLILAHGAGAGITSSFMESFAALLGERGVTLTLFEFAYMASRREGAPKRPPPKAEKLIGEYRDVVDAVARENPRQKLFIGGKSMGGRVASMLAGELYEEQKISGLVCLGYPFHAPATPDKMRTEHLKKLRCPALIVQGERDPFGTKSEIKAMRLSKKITFAWMNDGDHDFGPRGNSGFTRKGNLAAAADAVAAFIAEHSAAR</sequence>
<evidence type="ECO:0000313" key="3">
    <source>
        <dbReference type="Proteomes" id="UP000199423"/>
    </source>
</evidence>
<reference evidence="3" key="1">
    <citation type="submission" date="2016-10" db="EMBL/GenBank/DDBJ databases">
        <authorList>
            <person name="Varghese N."/>
            <person name="Submissions S."/>
        </authorList>
    </citation>
    <scope>NUCLEOTIDE SEQUENCE [LARGE SCALE GENOMIC DNA]</scope>
    <source>
        <strain evidence="3">DSM 1565</strain>
    </source>
</reference>
<evidence type="ECO:0000313" key="2">
    <source>
        <dbReference type="EMBL" id="SFV27176.1"/>
    </source>
</evidence>
<dbReference type="InterPro" id="IPR026555">
    <property type="entry name" value="NSL3/Tex30"/>
</dbReference>
<dbReference type="EMBL" id="FPCH01000001">
    <property type="protein sequence ID" value="SFV27176.1"/>
    <property type="molecule type" value="Genomic_DNA"/>
</dbReference>
<dbReference type="PANTHER" id="PTHR13136">
    <property type="entry name" value="TESTIS DEVELOPMENT PROTEIN PRTD"/>
    <property type="match status" value="1"/>
</dbReference>
<dbReference type="Pfam" id="PF20408">
    <property type="entry name" value="Abhydrolase_11"/>
    <property type="match status" value="1"/>
</dbReference>